<sequence length="101" mass="11244">MPTSVPAYVFRTRTWDEVRIGHLSEPKFTENMISHLVMSDSRLKTLKALSKSFARVTQAGEDLPQKRWSADFVRGKGNGLIFLLHGKPGVGKTCTAGKMHS</sequence>
<reference evidence="1 2" key="1">
    <citation type="submission" date="2012-08" db="EMBL/GenBank/DDBJ databases">
        <authorList>
            <person name="Gan P.H.P."/>
            <person name="Ikeda K."/>
            <person name="Irieda H."/>
            <person name="Narusaka M."/>
            <person name="O'Connell R.J."/>
            <person name="Narusaka Y."/>
            <person name="Takano Y."/>
            <person name="Kubo Y."/>
            <person name="Shirasu K."/>
        </authorList>
    </citation>
    <scope>NUCLEOTIDE SEQUENCE [LARGE SCALE GENOMIC DNA]</scope>
    <source>
        <strain evidence="1 2">Nara gc5</strain>
    </source>
</reference>
<evidence type="ECO:0000313" key="1">
    <source>
        <dbReference type="EMBL" id="KAF4484038.1"/>
    </source>
</evidence>
<dbReference type="AlphaFoldDB" id="A0A7J6J6A7"/>
<dbReference type="EMBL" id="ANPB02000004">
    <property type="protein sequence ID" value="KAF4484038.1"/>
    <property type="molecule type" value="Genomic_DNA"/>
</dbReference>
<organism evidence="1 2">
    <name type="scientific">Colletotrichum fructicola (strain Nara gc5)</name>
    <name type="common">Anthracnose fungus</name>
    <name type="synonym">Colletotrichum gloeosporioides (strain Nara gc5)</name>
    <dbReference type="NCBI Taxonomy" id="1213859"/>
    <lineage>
        <taxon>Eukaryota</taxon>
        <taxon>Fungi</taxon>
        <taxon>Dikarya</taxon>
        <taxon>Ascomycota</taxon>
        <taxon>Pezizomycotina</taxon>
        <taxon>Sordariomycetes</taxon>
        <taxon>Hypocreomycetidae</taxon>
        <taxon>Glomerellales</taxon>
        <taxon>Glomerellaceae</taxon>
        <taxon>Colletotrichum</taxon>
        <taxon>Colletotrichum gloeosporioides species complex</taxon>
    </lineage>
</organism>
<name>A0A7J6J6A7_COLFN</name>
<gene>
    <name evidence="1" type="ORF">CGGC5_v008298</name>
</gene>
<protein>
    <submittedName>
        <fullName evidence="1">Uncharacterized protein</fullName>
    </submittedName>
</protein>
<comment type="caution">
    <text evidence="1">The sequence shown here is derived from an EMBL/GenBank/DDBJ whole genome shotgun (WGS) entry which is preliminary data.</text>
</comment>
<proteinExistence type="predicted"/>
<dbReference type="PANTHER" id="PTHR46411:SF2">
    <property type="entry name" value="AAA+ ATPASE DOMAIN-CONTAINING PROTEIN"/>
    <property type="match status" value="1"/>
</dbReference>
<dbReference type="GeneID" id="90979992"/>
<evidence type="ECO:0000313" key="2">
    <source>
        <dbReference type="Proteomes" id="UP000011096"/>
    </source>
</evidence>
<keyword evidence="2" id="KW-1185">Reference proteome</keyword>
<dbReference type="PANTHER" id="PTHR46411">
    <property type="entry name" value="FAMILY ATPASE, PUTATIVE-RELATED"/>
    <property type="match status" value="1"/>
</dbReference>
<accession>A0A7J6J6A7</accession>
<reference evidence="1 2" key="2">
    <citation type="submission" date="2020-04" db="EMBL/GenBank/DDBJ databases">
        <title>Genome sequencing and assembly of multiple isolates from the Colletotrichum gloeosporioides species complex.</title>
        <authorList>
            <person name="Gan P."/>
            <person name="Shirasu K."/>
        </authorList>
    </citation>
    <scope>NUCLEOTIDE SEQUENCE [LARGE SCALE GENOMIC DNA]</scope>
    <source>
        <strain evidence="1 2">Nara gc5</strain>
    </source>
</reference>
<dbReference type="OrthoDB" id="10042665at2759"/>
<dbReference type="InParanoid" id="A0A7J6J6A7"/>
<dbReference type="RefSeq" id="XP_066008653.1">
    <property type="nucleotide sequence ID" value="XM_066151998.1"/>
</dbReference>
<dbReference type="Proteomes" id="UP000011096">
    <property type="component" value="Unassembled WGS sequence"/>
</dbReference>